<dbReference type="EMBL" id="CM012443">
    <property type="protein sequence ID" value="RVE71153.1"/>
    <property type="molecule type" value="Genomic_DNA"/>
</dbReference>
<keyword evidence="6" id="KW-0832">Ubl conjugation</keyword>
<feature type="transmembrane region" description="Helical" evidence="15">
    <location>
        <begin position="417"/>
        <end position="440"/>
    </location>
</feature>
<dbReference type="Pfam" id="PF00001">
    <property type="entry name" value="7tm_1"/>
    <property type="match status" value="1"/>
</dbReference>
<dbReference type="GO" id="GO:0043410">
    <property type="term" value="P:positive regulation of MAPK cascade"/>
    <property type="evidence" value="ECO:0007669"/>
    <property type="project" value="TreeGrafter"/>
</dbReference>
<dbReference type="InterPro" id="IPR000276">
    <property type="entry name" value="GPCR_Rhodpsn"/>
</dbReference>
<keyword evidence="3" id="KW-1003">Cell membrane</keyword>
<evidence type="ECO:0000256" key="2">
    <source>
        <dbReference type="ARBA" id="ARBA00004651"/>
    </source>
</evidence>
<keyword evidence="9 15" id="KW-0472">Membrane</keyword>
<evidence type="ECO:0000259" key="17">
    <source>
        <dbReference type="PROSITE" id="PS50262"/>
    </source>
</evidence>
<dbReference type="GO" id="GO:0007193">
    <property type="term" value="P:adenylate cyclase-inhibiting G protein-coupled receptor signaling pathway"/>
    <property type="evidence" value="ECO:0007669"/>
    <property type="project" value="TreeGrafter"/>
</dbReference>
<evidence type="ECO:0000313" key="19">
    <source>
        <dbReference type="Proteomes" id="UP000283210"/>
    </source>
</evidence>
<protein>
    <recommendedName>
        <fullName evidence="17">G-protein coupled receptors family 1 profile domain-containing protein</fullName>
    </recommendedName>
</protein>
<dbReference type="PRINTS" id="PR01421">
    <property type="entry name" value="GPR37ORPHANR"/>
</dbReference>
<feature type="transmembrane region" description="Helical" evidence="15">
    <location>
        <begin position="126"/>
        <end position="153"/>
    </location>
</feature>
<feature type="transmembrane region" description="Helical" evidence="15">
    <location>
        <begin position="247"/>
        <end position="269"/>
    </location>
</feature>
<evidence type="ECO:0000256" key="14">
    <source>
        <dbReference type="ARBA" id="ARBA00023273"/>
    </source>
</evidence>
<feature type="domain" description="G-protein coupled receptors family 1 profile" evidence="17">
    <location>
        <begin position="145"/>
        <end position="428"/>
    </location>
</feature>
<feature type="transmembrane region" description="Helical" evidence="15">
    <location>
        <begin position="165"/>
        <end position="186"/>
    </location>
</feature>
<evidence type="ECO:0000256" key="9">
    <source>
        <dbReference type="ARBA" id="ARBA00023136"/>
    </source>
</evidence>
<name>A0A3S2PVX0_ORYJA</name>
<accession>A0A3S2PVX0</accession>
<feature type="chain" id="PRO_5018566516" description="G-protein coupled receptors family 1 profile domain-containing protein" evidence="16">
    <location>
        <begin position="24"/>
        <end position="490"/>
    </location>
</feature>
<evidence type="ECO:0000256" key="12">
    <source>
        <dbReference type="ARBA" id="ARBA00023180"/>
    </source>
</evidence>
<dbReference type="PROSITE" id="PS50262">
    <property type="entry name" value="G_PROTEIN_RECEP_F1_2"/>
    <property type="match status" value="1"/>
</dbReference>
<sequence>MAPPVSVLLGLFLPLLFIDAVSAGQQFDAKPRQTWTSKQGRRLDEMHASEQMLDLDQDHQRRLARGAEEEEQQSTFSHSFENEWVTTPQVTEFGNMTKVEPASNSSDPRDAPGLFNPFYPLAESLYVAYAVLFLAGLVLAVGVVANMAVICIVWNNYYMRSAWNYLLASMAFWDFMVLVLCLPVVVLNHLTHRRILGDVTCRMVPYMEVVSLGITSFTLCALGIARFHAATSSSQSKARRVERCQSVLLKLLLVWLTAVALGGPEIFLWQLSQAVSPSSGRVVDSCTITPSSPLALYLPDSLHSLLLRYHQGRMWWCFGCYFCLPVVFTILCQMATRNVNSDSNSTQKARGLEDRSDGQKRHQAVEHQLNCTLLALAVVYGLCALPEHVCNITLAYTHITVSEDTASMLALLHHFLLFFKCSITPVLLLCLCKALGQAFMDCCCCCCQECQPTAAQGSPGSTQTKMKAANETSVFFDKAKDTSVIQSISS</sequence>
<evidence type="ECO:0000256" key="7">
    <source>
        <dbReference type="ARBA" id="ARBA00022989"/>
    </source>
</evidence>
<keyword evidence="12" id="KW-0325">Glycoprotein</keyword>
<proteinExistence type="predicted"/>
<dbReference type="GO" id="GO:0042995">
    <property type="term" value="C:cell projection"/>
    <property type="evidence" value="ECO:0007669"/>
    <property type="project" value="UniProtKB-SubCell"/>
</dbReference>
<keyword evidence="4 15" id="KW-0812">Transmembrane</keyword>
<reference evidence="18 19" key="2">
    <citation type="submission" date="2019-01" db="EMBL/GenBank/DDBJ databases">
        <title>A chromosome length genome reference of the Java medaka (oryzias javanicus).</title>
        <authorList>
            <person name="Herpin A."/>
            <person name="Takehana Y."/>
            <person name="Naruse K."/>
            <person name="Ansai S."/>
            <person name="Kawaguchi M."/>
        </authorList>
    </citation>
    <scope>NUCLEOTIDE SEQUENCE [LARGE SCALE GENOMIC DNA]</scope>
    <source>
        <strain evidence="18">RS831</strain>
        <tissue evidence="18">Whole body</tissue>
    </source>
</reference>
<evidence type="ECO:0000313" key="18">
    <source>
        <dbReference type="EMBL" id="RVE71153.1"/>
    </source>
</evidence>
<keyword evidence="14" id="KW-0966">Cell projection</keyword>
<dbReference type="PANTHER" id="PTHR46216">
    <property type="entry name" value="PROSAPOSIN RECEPTOR GPR37 FAMILY MEMBER"/>
    <property type="match status" value="1"/>
</dbReference>
<dbReference type="InterPro" id="IPR017452">
    <property type="entry name" value="GPCR_Rhodpsn_7TM"/>
</dbReference>
<comment type="subcellular location">
    <subcellularLocation>
        <location evidence="2">Cell membrane</location>
        <topology evidence="2">Multi-pass membrane protein</topology>
    </subcellularLocation>
    <subcellularLocation>
        <location evidence="1">Cell projection</location>
    </subcellularLocation>
</comment>
<feature type="signal peptide" evidence="16">
    <location>
        <begin position="1"/>
        <end position="23"/>
    </location>
</feature>
<dbReference type="GO" id="GO:0043235">
    <property type="term" value="C:receptor complex"/>
    <property type="evidence" value="ECO:0007669"/>
    <property type="project" value="TreeGrafter"/>
</dbReference>
<dbReference type="SUPFAM" id="SSF81321">
    <property type="entry name" value="Family A G protein-coupled receptor-like"/>
    <property type="match status" value="1"/>
</dbReference>
<dbReference type="InterPro" id="IPR003909">
    <property type="entry name" value="GPR37_orph"/>
</dbReference>
<feature type="transmembrane region" description="Helical" evidence="15">
    <location>
        <begin position="313"/>
        <end position="332"/>
    </location>
</feature>
<dbReference type="PANTHER" id="PTHR46216:SF2">
    <property type="entry name" value="G PROTEIN-COUPLED RECEPTOR 37-LIKE 1B"/>
    <property type="match status" value="1"/>
</dbReference>
<dbReference type="AlphaFoldDB" id="A0A3S2PVX0"/>
<dbReference type="GO" id="GO:0008528">
    <property type="term" value="F:G protein-coupled peptide receptor activity"/>
    <property type="evidence" value="ECO:0007669"/>
    <property type="project" value="TreeGrafter"/>
</dbReference>
<evidence type="ECO:0000256" key="6">
    <source>
        <dbReference type="ARBA" id="ARBA00022843"/>
    </source>
</evidence>
<keyword evidence="7 15" id="KW-1133">Transmembrane helix</keyword>
<evidence type="ECO:0000256" key="13">
    <source>
        <dbReference type="ARBA" id="ARBA00023224"/>
    </source>
</evidence>
<dbReference type="OrthoDB" id="8960080at2759"/>
<reference evidence="18 19" key="1">
    <citation type="submission" date="2018-11" db="EMBL/GenBank/DDBJ databases">
        <authorList>
            <person name="Lopez-Roques C."/>
            <person name="Donnadieu C."/>
            <person name="Bouchez O."/>
            <person name="Klopp C."/>
            <person name="Cabau C."/>
            <person name="Zahm M."/>
        </authorList>
    </citation>
    <scope>NUCLEOTIDE SEQUENCE [LARGE SCALE GENOMIC DNA]</scope>
    <source>
        <strain evidence="18">RS831</strain>
        <tissue evidence="18">Whole body</tissue>
    </source>
</reference>
<evidence type="ECO:0000256" key="11">
    <source>
        <dbReference type="ARBA" id="ARBA00023170"/>
    </source>
</evidence>
<keyword evidence="10" id="KW-1015">Disulfide bond</keyword>
<dbReference type="OMA" id="FTILCQM"/>
<evidence type="ECO:0000256" key="16">
    <source>
        <dbReference type="SAM" id="SignalP"/>
    </source>
</evidence>
<keyword evidence="5 16" id="KW-0732">Signal</keyword>
<keyword evidence="8" id="KW-0297">G-protein coupled receptor</keyword>
<gene>
    <name evidence="18" type="ORF">OJAV_G00071540</name>
</gene>
<evidence type="ECO:0000256" key="5">
    <source>
        <dbReference type="ARBA" id="ARBA00022729"/>
    </source>
</evidence>
<dbReference type="FunFam" id="1.20.1070.10:FF:000059">
    <property type="entry name" value="G protein-coupled receptor 37"/>
    <property type="match status" value="1"/>
</dbReference>
<evidence type="ECO:0000256" key="8">
    <source>
        <dbReference type="ARBA" id="ARBA00023040"/>
    </source>
</evidence>
<feature type="transmembrane region" description="Helical" evidence="15">
    <location>
        <begin position="206"/>
        <end position="227"/>
    </location>
</feature>
<evidence type="ECO:0000256" key="3">
    <source>
        <dbReference type="ARBA" id="ARBA00022475"/>
    </source>
</evidence>
<organism evidence="18 19">
    <name type="scientific">Oryzias javanicus</name>
    <name type="common">Javanese ricefish</name>
    <name type="synonym">Aplocheilus javanicus</name>
    <dbReference type="NCBI Taxonomy" id="123683"/>
    <lineage>
        <taxon>Eukaryota</taxon>
        <taxon>Metazoa</taxon>
        <taxon>Chordata</taxon>
        <taxon>Craniata</taxon>
        <taxon>Vertebrata</taxon>
        <taxon>Euteleostomi</taxon>
        <taxon>Actinopterygii</taxon>
        <taxon>Neopterygii</taxon>
        <taxon>Teleostei</taxon>
        <taxon>Neoteleostei</taxon>
        <taxon>Acanthomorphata</taxon>
        <taxon>Ovalentaria</taxon>
        <taxon>Atherinomorphae</taxon>
        <taxon>Beloniformes</taxon>
        <taxon>Adrianichthyidae</taxon>
        <taxon>Oryziinae</taxon>
        <taxon>Oryzias</taxon>
    </lineage>
</organism>
<evidence type="ECO:0000256" key="15">
    <source>
        <dbReference type="SAM" id="Phobius"/>
    </source>
</evidence>
<dbReference type="PRINTS" id="PR00237">
    <property type="entry name" value="GPCRRHODOPSN"/>
</dbReference>
<evidence type="ECO:0000256" key="10">
    <source>
        <dbReference type="ARBA" id="ARBA00023157"/>
    </source>
</evidence>
<evidence type="ECO:0000256" key="1">
    <source>
        <dbReference type="ARBA" id="ARBA00004316"/>
    </source>
</evidence>
<evidence type="ECO:0000256" key="4">
    <source>
        <dbReference type="ARBA" id="ARBA00022692"/>
    </source>
</evidence>
<dbReference type="GO" id="GO:0005886">
    <property type="term" value="C:plasma membrane"/>
    <property type="evidence" value="ECO:0007669"/>
    <property type="project" value="UniProtKB-SubCell"/>
</dbReference>
<dbReference type="Gene3D" id="1.20.1070.10">
    <property type="entry name" value="Rhodopsin 7-helix transmembrane proteins"/>
    <property type="match status" value="1"/>
</dbReference>
<keyword evidence="11" id="KW-0675">Receptor</keyword>
<keyword evidence="13" id="KW-0807">Transducer</keyword>
<dbReference type="Proteomes" id="UP000283210">
    <property type="component" value="Chromosome 7"/>
</dbReference>
<keyword evidence="19" id="KW-1185">Reference proteome</keyword>